<keyword evidence="1" id="KW-0175">Coiled coil</keyword>
<keyword evidence="2" id="KW-0812">Transmembrane</keyword>
<evidence type="ECO:0000256" key="2">
    <source>
        <dbReference type="SAM" id="Phobius"/>
    </source>
</evidence>
<feature type="transmembrane region" description="Helical" evidence="2">
    <location>
        <begin position="12"/>
        <end position="29"/>
    </location>
</feature>
<reference evidence="3 4" key="1">
    <citation type="submission" date="2018-06" db="EMBL/GenBank/DDBJ databases">
        <title>Genomic Encyclopedia of Archaeal and Bacterial Type Strains, Phase II (KMG-II): from individual species to whole genera.</title>
        <authorList>
            <person name="Goeker M."/>
        </authorList>
    </citation>
    <scope>NUCLEOTIDE SEQUENCE [LARGE SCALE GENOMIC DNA]</scope>
    <source>
        <strain evidence="3 4">DSM 24464</strain>
    </source>
</reference>
<gene>
    <name evidence="3" type="ORF">LY08_00356</name>
</gene>
<dbReference type="AlphaFoldDB" id="A0A327RR50"/>
<accession>A0A327RR50</accession>
<keyword evidence="2" id="KW-0472">Membrane</keyword>
<feature type="coiled-coil region" evidence="1">
    <location>
        <begin position="53"/>
        <end position="139"/>
    </location>
</feature>
<evidence type="ECO:0008006" key="5">
    <source>
        <dbReference type="Google" id="ProtNLM"/>
    </source>
</evidence>
<protein>
    <recommendedName>
        <fullName evidence="5">Chromosome partitioning protein ParA</fullName>
    </recommendedName>
</protein>
<dbReference type="EMBL" id="QLLO01000001">
    <property type="protein sequence ID" value="RAJ18083.1"/>
    <property type="molecule type" value="Genomic_DNA"/>
</dbReference>
<proteinExistence type="predicted"/>
<evidence type="ECO:0000313" key="3">
    <source>
        <dbReference type="EMBL" id="RAJ18083.1"/>
    </source>
</evidence>
<organism evidence="3 4">
    <name type="scientific">Olleya aquimaris</name>
    <dbReference type="NCBI Taxonomy" id="639310"/>
    <lineage>
        <taxon>Bacteria</taxon>
        <taxon>Pseudomonadati</taxon>
        <taxon>Bacteroidota</taxon>
        <taxon>Flavobacteriia</taxon>
        <taxon>Flavobacteriales</taxon>
        <taxon>Flavobacteriaceae</taxon>
    </lineage>
</organism>
<comment type="caution">
    <text evidence="3">The sequence shown here is derived from an EMBL/GenBank/DDBJ whole genome shotgun (WGS) entry which is preliminary data.</text>
</comment>
<dbReference type="OrthoDB" id="1115172at2"/>
<evidence type="ECO:0000256" key="1">
    <source>
        <dbReference type="SAM" id="Coils"/>
    </source>
</evidence>
<keyword evidence="4" id="KW-1185">Reference proteome</keyword>
<name>A0A327RR50_9FLAO</name>
<sequence>MIIKPQIYNLKLVIVALSTLICALGYFSYTNYTSLNEYHKFLLDENASVEAELNELAFNYNALQIDNRDLQSKLEDSKIRIARILDSVKYLKPDVYLVAHYKKQLELLKSENKKILQLVDQLHAENEFLKQESLRVEEQLNETITMSEDLKVENSTLSRINRRYENKIKKAKVLNVKDVFVEGVRRITSSGSIKSTTSAKRAKKLNVCFTIPDNKFTSKGKKVLYVQVVDPKNNVVGDKGEVKMQGDSSLIFSKKLVVNYNNDSLQECIFVEPLDNEPFVKGNYYINIYHNNTLIGKTSLSLK</sequence>
<evidence type="ECO:0000313" key="4">
    <source>
        <dbReference type="Proteomes" id="UP000248703"/>
    </source>
</evidence>
<dbReference type="RefSeq" id="WP_111658716.1">
    <property type="nucleotide sequence ID" value="NZ_QLLO01000001.1"/>
</dbReference>
<dbReference type="Proteomes" id="UP000248703">
    <property type="component" value="Unassembled WGS sequence"/>
</dbReference>
<keyword evidence="2" id="KW-1133">Transmembrane helix</keyword>